<gene>
    <name evidence="1" type="primary">38</name>
    <name evidence="1" type="ORF">SEA_TROGGLEHUMPER_38</name>
</gene>
<name>A0AAF0K1K0_9CAUD</name>
<keyword evidence="2" id="KW-1185">Reference proteome</keyword>
<proteinExistence type="predicted"/>
<evidence type="ECO:0000313" key="2">
    <source>
        <dbReference type="Proteomes" id="UP001242841"/>
    </source>
</evidence>
<protein>
    <submittedName>
        <fullName evidence="1">Uncharacterized protein</fullName>
    </submittedName>
</protein>
<reference evidence="1" key="1">
    <citation type="submission" date="2023-03" db="EMBL/GenBank/DDBJ databases">
        <authorList>
            <person name="Aguilar E."/>
            <person name="Antigua R."/>
            <person name="Antonino C."/>
            <person name="Bisram R."/>
            <person name="Chen J."/>
            <person name="Davilmar B."/>
            <person name="Del R.K."/>
            <person name="Germosen J."/>
            <person name="Hernandez J."/>
            <person name="Kelloggs L."/>
            <person name="Lema C."/>
            <person name="Li J."/>
            <person name="Melendez A."/>
            <person name="Mohammed I."/>
            <person name="Ryan A."/>
            <person name="Singh S."/>
            <person name="Tariq H."/>
            <person name="Golebiewska U.P."/>
            <person name="Russell D.A."/>
            <person name="Jacobs-Sera D."/>
            <person name="Hatfull G.F."/>
        </authorList>
    </citation>
    <scope>NUCLEOTIDE SEQUENCE</scope>
</reference>
<sequence>MGITVQSSKLRSQITNLEARLNPIGIDGYVTWLAGGAHSYLQSQSRKRFKAYAKGSSEWPALAPATESWRESLHYGAASPINVRTGDLLELMVGENSTIAPVGGSMILLYPGSAQGKGNRPIKIAQAQGTLRQNNGQMSTPRPVITLEPEDFAALLASFVQFLRSPSKGKGGH</sequence>
<dbReference type="Proteomes" id="UP001242841">
    <property type="component" value="Segment"/>
</dbReference>
<evidence type="ECO:0000313" key="1">
    <source>
        <dbReference type="EMBL" id="WGH21922.1"/>
    </source>
</evidence>
<accession>A0AAF0K1K0</accession>
<dbReference type="EMBL" id="OQ709222">
    <property type="protein sequence ID" value="WGH21922.1"/>
    <property type="molecule type" value="Genomic_DNA"/>
</dbReference>
<organism evidence="1 2">
    <name type="scientific">Rhodococcus phage Trogglehumper</name>
    <dbReference type="NCBI Taxonomy" id="3038381"/>
    <lineage>
        <taxon>Viruses</taxon>
        <taxon>Duplodnaviria</taxon>
        <taxon>Heunggongvirae</taxon>
        <taxon>Uroviricota</taxon>
        <taxon>Caudoviricetes</taxon>
        <taxon>Caudoviricetes incertae sedis</taxon>
        <taxon>Trogglehumpervirus</taxon>
        <taxon>Trogglehumpervirus trogglehumper</taxon>
    </lineage>
</organism>